<feature type="domain" description="Cytochrome c" evidence="4">
    <location>
        <begin position="12"/>
        <end position="77"/>
    </location>
</feature>
<evidence type="ECO:0000256" key="2">
    <source>
        <dbReference type="ARBA" id="ARBA00022723"/>
    </source>
</evidence>
<dbReference type="InterPro" id="IPR009056">
    <property type="entry name" value="Cyt_c-like_dom"/>
</dbReference>
<protein>
    <submittedName>
        <fullName evidence="5">Cytochrome c</fullName>
    </submittedName>
</protein>
<reference evidence="5 6" key="1">
    <citation type="submission" date="2020-11" db="EMBL/GenBank/DDBJ databases">
        <title>The genome sequence of Novosphingobium sp. 1Y9A.</title>
        <authorList>
            <person name="Liu Y."/>
        </authorList>
    </citation>
    <scope>NUCLEOTIDE SEQUENCE [LARGE SCALE GENOMIC DNA]</scope>
    <source>
        <strain evidence="5 6">1Y9A</strain>
    </source>
</reference>
<evidence type="ECO:0000313" key="6">
    <source>
        <dbReference type="Proteomes" id="UP000600799"/>
    </source>
</evidence>
<sequence>MTCSGFASAAPAPRPPETVYAKTCGYCHGQHVAPIIRGRGLPVDVIEQYVRTGPRSMVAFRPTEISDAELKALAKWLNASKADPKEKGE</sequence>
<dbReference type="SUPFAM" id="SSF46626">
    <property type="entry name" value="Cytochrome c"/>
    <property type="match status" value="1"/>
</dbReference>
<proteinExistence type="predicted"/>
<keyword evidence="6" id="KW-1185">Reference proteome</keyword>
<keyword evidence="2" id="KW-0479">Metal-binding</keyword>
<dbReference type="InterPro" id="IPR036909">
    <property type="entry name" value="Cyt_c-like_dom_sf"/>
</dbReference>
<keyword evidence="3" id="KW-0408">Iron</keyword>
<dbReference type="Pfam" id="PF13442">
    <property type="entry name" value="Cytochrome_CBB3"/>
    <property type="match status" value="1"/>
</dbReference>
<dbReference type="EMBL" id="JADQDC010000009">
    <property type="protein sequence ID" value="MBF9152089.1"/>
    <property type="molecule type" value="Genomic_DNA"/>
</dbReference>
<organism evidence="5 6">
    <name type="scientific">Novosphingobium jiangmenense</name>
    <dbReference type="NCBI Taxonomy" id="2791981"/>
    <lineage>
        <taxon>Bacteria</taxon>
        <taxon>Pseudomonadati</taxon>
        <taxon>Pseudomonadota</taxon>
        <taxon>Alphaproteobacteria</taxon>
        <taxon>Sphingomonadales</taxon>
        <taxon>Sphingomonadaceae</taxon>
        <taxon>Novosphingobium</taxon>
    </lineage>
</organism>
<name>A0ABS0HIL1_9SPHN</name>
<dbReference type="RefSeq" id="WP_196276400.1">
    <property type="nucleotide sequence ID" value="NZ_JADQDC010000009.1"/>
</dbReference>
<evidence type="ECO:0000259" key="4">
    <source>
        <dbReference type="Pfam" id="PF13442"/>
    </source>
</evidence>
<dbReference type="Proteomes" id="UP000600799">
    <property type="component" value="Unassembled WGS sequence"/>
</dbReference>
<gene>
    <name evidence="5" type="ORF">I2488_13840</name>
</gene>
<accession>A0ABS0HIL1</accession>
<dbReference type="Gene3D" id="1.10.760.10">
    <property type="entry name" value="Cytochrome c-like domain"/>
    <property type="match status" value="1"/>
</dbReference>
<comment type="caution">
    <text evidence="5">The sequence shown here is derived from an EMBL/GenBank/DDBJ whole genome shotgun (WGS) entry which is preliminary data.</text>
</comment>
<keyword evidence="1" id="KW-0349">Heme</keyword>
<evidence type="ECO:0000313" key="5">
    <source>
        <dbReference type="EMBL" id="MBF9152089.1"/>
    </source>
</evidence>
<evidence type="ECO:0000256" key="3">
    <source>
        <dbReference type="ARBA" id="ARBA00023004"/>
    </source>
</evidence>
<evidence type="ECO:0000256" key="1">
    <source>
        <dbReference type="ARBA" id="ARBA00022617"/>
    </source>
</evidence>